<keyword evidence="5" id="KW-1185">Reference proteome</keyword>
<keyword evidence="1" id="KW-0808">Transferase</keyword>
<evidence type="ECO:0000313" key="4">
    <source>
        <dbReference type="EMBL" id="OOQ62011.1"/>
    </source>
</evidence>
<evidence type="ECO:0000256" key="1">
    <source>
        <dbReference type="ARBA" id="ARBA00022679"/>
    </source>
</evidence>
<dbReference type="OrthoDB" id="7205533at2"/>
<dbReference type="STRING" id="1792845.BC343_02865"/>
<dbReference type="InterPro" id="IPR050832">
    <property type="entry name" value="Bact_Acetyltransf"/>
</dbReference>
<name>A0A1S9PM45_9SPHI</name>
<comment type="caution">
    <text evidence="4">The sequence shown here is derived from an EMBL/GenBank/DDBJ whole genome shotgun (WGS) entry which is preliminary data.</text>
</comment>
<dbReference type="RefSeq" id="WP_078346202.1">
    <property type="nucleotide sequence ID" value="NZ_MBTF01000001.1"/>
</dbReference>
<dbReference type="PROSITE" id="PS51186">
    <property type="entry name" value="GNAT"/>
    <property type="match status" value="1"/>
</dbReference>
<dbReference type="GO" id="GO:0016747">
    <property type="term" value="F:acyltransferase activity, transferring groups other than amino-acyl groups"/>
    <property type="evidence" value="ECO:0007669"/>
    <property type="project" value="InterPro"/>
</dbReference>
<dbReference type="PANTHER" id="PTHR43877">
    <property type="entry name" value="AMINOALKYLPHOSPHONATE N-ACETYLTRANSFERASE-RELATED-RELATED"/>
    <property type="match status" value="1"/>
</dbReference>
<organism evidence="4 5">
    <name type="scientific">Mucilaginibacter pedocola</name>
    <dbReference type="NCBI Taxonomy" id="1792845"/>
    <lineage>
        <taxon>Bacteria</taxon>
        <taxon>Pseudomonadati</taxon>
        <taxon>Bacteroidota</taxon>
        <taxon>Sphingobacteriia</taxon>
        <taxon>Sphingobacteriales</taxon>
        <taxon>Sphingobacteriaceae</taxon>
        <taxon>Mucilaginibacter</taxon>
    </lineage>
</organism>
<dbReference type="Pfam" id="PF00583">
    <property type="entry name" value="Acetyltransf_1"/>
    <property type="match status" value="1"/>
</dbReference>
<evidence type="ECO:0000256" key="2">
    <source>
        <dbReference type="ARBA" id="ARBA00023315"/>
    </source>
</evidence>
<dbReference type="PANTHER" id="PTHR43877:SF2">
    <property type="entry name" value="AMINOALKYLPHOSPHONATE N-ACETYLTRANSFERASE-RELATED"/>
    <property type="match status" value="1"/>
</dbReference>
<dbReference type="InterPro" id="IPR016181">
    <property type="entry name" value="Acyl_CoA_acyltransferase"/>
</dbReference>
<protein>
    <recommendedName>
        <fullName evidence="3">N-acetyltransferase domain-containing protein</fullName>
    </recommendedName>
</protein>
<proteinExistence type="predicted"/>
<sequence>MTVIDILPVEAHDYLRLMELSRRTFYDAFEHQNNPDDFAAFAAKAFTVETFQEQLNHPDSRFYYAMIDGAPAGYIKLNYRDAQTEFRDEDALEIERIYVLQQHQGKQIGKQLIDFAIQTALDAGFSYVWLGVWEHNAGAISFYRSQGFEVFSSHAFMVGNDKQTDLLMRKELV</sequence>
<keyword evidence="2" id="KW-0012">Acyltransferase</keyword>
<accession>A0A1S9PM45</accession>
<dbReference type="InterPro" id="IPR000182">
    <property type="entry name" value="GNAT_dom"/>
</dbReference>
<dbReference type="CDD" id="cd04301">
    <property type="entry name" value="NAT_SF"/>
    <property type="match status" value="1"/>
</dbReference>
<evidence type="ECO:0000259" key="3">
    <source>
        <dbReference type="PROSITE" id="PS51186"/>
    </source>
</evidence>
<feature type="domain" description="N-acetyltransferase" evidence="3">
    <location>
        <begin position="4"/>
        <end position="173"/>
    </location>
</feature>
<gene>
    <name evidence="4" type="ORF">BC343_02865</name>
</gene>
<dbReference type="AlphaFoldDB" id="A0A1S9PM45"/>
<dbReference type="SUPFAM" id="SSF55729">
    <property type="entry name" value="Acyl-CoA N-acyltransferases (Nat)"/>
    <property type="match status" value="1"/>
</dbReference>
<evidence type="ECO:0000313" key="5">
    <source>
        <dbReference type="Proteomes" id="UP000189739"/>
    </source>
</evidence>
<dbReference type="Proteomes" id="UP000189739">
    <property type="component" value="Unassembled WGS sequence"/>
</dbReference>
<reference evidence="4 5" key="1">
    <citation type="submission" date="2016-07" db="EMBL/GenBank/DDBJ databases">
        <title>Genomic analysis of zinc-resistant bacterium Mucilaginibacter pedocola TBZ30.</title>
        <authorList>
            <person name="Huang J."/>
            <person name="Tang J."/>
        </authorList>
    </citation>
    <scope>NUCLEOTIDE SEQUENCE [LARGE SCALE GENOMIC DNA]</scope>
    <source>
        <strain evidence="4 5">TBZ30</strain>
    </source>
</reference>
<dbReference type="EMBL" id="MBTF01000001">
    <property type="protein sequence ID" value="OOQ62011.1"/>
    <property type="molecule type" value="Genomic_DNA"/>
</dbReference>
<dbReference type="Gene3D" id="3.40.630.30">
    <property type="match status" value="1"/>
</dbReference>